<keyword evidence="3" id="KW-1185">Reference proteome</keyword>
<evidence type="ECO:0000256" key="1">
    <source>
        <dbReference type="SAM" id="Coils"/>
    </source>
</evidence>
<gene>
    <name evidence="2" type="ORF">DUNSADRAFT_9624</name>
</gene>
<accession>A0ABQ7H5C4</accession>
<keyword evidence="1" id="KW-0175">Coiled coil</keyword>
<protein>
    <submittedName>
        <fullName evidence="2">Uncharacterized protein</fullName>
    </submittedName>
</protein>
<evidence type="ECO:0000313" key="2">
    <source>
        <dbReference type="EMBL" id="KAF5842055.1"/>
    </source>
</evidence>
<sequence>MKAISIHGPWAYYERAMAEYEAQIKQLREELAHSKTEAAEARQALSNEQARNQEHIECTVPSLHNAIDEASNHALHFEEQLQQTREQAHQSQLEAAAAHEAAMARMQQLLADNMVLKAELAKTVHTNHAASIKVEEVRKHLGLGKEEAEAFVKDLDSTKAANKALQAEVASLSADKAHLQQQCDNRSSHAMTLIAENKRLLEQVSELRKQVVGMDQDLWRAKQVCTFLLSTPIENPAF</sequence>
<name>A0ABQ7H5C4_DUNSA</name>
<proteinExistence type="predicted"/>
<dbReference type="Proteomes" id="UP000815325">
    <property type="component" value="Unassembled WGS sequence"/>
</dbReference>
<comment type="caution">
    <text evidence="2">The sequence shown here is derived from an EMBL/GenBank/DDBJ whole genome shotgun (WGS) entry which is preliminary data.</text>
</comment>
<feature type="coiled-coil region" evidence="1">
    <location>
        <begin position="155"/>
        <end position="217"/>
    </location>
</feature>
<organism evidence="2 3">
    <name type="scientific">Dunaliella salina</name>
    <name type="common">Green alga</name>
    <name type="synonym">Protococcus salinus</name>
    <dbReference type="NCBI Taxonomy" id="3046"/>
    <lineage>
        <taxon>Eukaryota</taxon>
        <taxon>Viridiplantae</taxon>
        <taxon>Chlorophyta</taxon>
        <taxon>core chlorophytes</taxon>
        <taxon>Chlorophyceae</taxon>
        <taxon>CS clade</taxon>
        <taxon>Chlamydomonadales</taxon>
        <taxon>Dunaliellaceae</taxon>
        <taxon>Dunaliella</taxon>
    </lineage>
</organism>
<feature type="coiled-coil region" evidence="1">
    <location>
        <begin position="10"/>
        <end position="87"/>
    </location>
</feature>
<dbReference type="EMBL" id="MU069470">
    <property type="protein sequence ID" value="KAF5842055.1"/>
    <property type="molecule type" value="Genomic_DNA"/>
</dbReference>
<evidence type="ECO:0000313" key="3">
    <source>
        <dbReference type="Proteomes" id="UP000815325"/>
    </source>
</evidence>
<reference evidence="2" key="1">
    <citation type="submission" date="2017-08" db="EMBL/GenBank/DDBJ databases">
        <authorList>
            <person name="Polle J.E."/>
            <person name="Barry K."/>
            <person name="Cushman J."/>
            <person name="Schmutz J."/>
            <person name="Tran D."/>
            <person name="Hathwaick L.T."/>
            <person name="Yim W.C."/>
            <person name="Jenkins J."/>
            <person name="Mckie-Krisberg Z.M."/>
            <person name="Prochnik S."/>
            <person name="Lindquist E."/>
            <person name="Dockter R.B."/>
            <person name="Adam C."/>
            <person name="Molina H."/>
            <person name="Bunkerborg J."/>
            <person name="Jin E."/>
            <person name="Buchheim M."/>
            <person name="Magnuson J."/>
        </authorList>
    </citation>
    <scope>NUCLEOTIDE SEQUENCE</scope>
    <source>
        <strain evidence="2">CCAP 19/18</strain>
    </source>
</reference>